<feature type="region of interest" description="Disordered" evidence="1">
    <location>
        <begin position="1"/>
        <end position="33"/>
    </location>
</feature>
<organism evidence="2 3">
    <name type="scientific">Artemia franciscana</name>
    <name type="common">Brine shrimp</name>
    <name type="synonym">Artemia sanfranciscana</name>
    <dbReference type="NCBI Taxonomy" id="6661"/>
    <lineage>
        <taxon>Eukaryota</taxon>
        <taxon>Metazoa</taxon>
        <taxon>Ecdysozoa</taxon>
        <taxon>Arthropoda</taxon>
        <taxon>Crustacea</taxon>
        <taxon>Branchiopoda</taxon>
        <taxon>Anostraca</taxon>
        <taxon>Artemiidae</taxon>
        <taxon>Artemia</taxon>
    </lineage>
</organism>
<dbReference type="SUPFAM" id="SSF48371">
    <property type="entry name" value="ARM repeat"/>
    <property type="match status" value="1"/>
</dbReference>
<dbReference type="PANTHER" id="PTHR21207">
    <property type="entry name" value="PARKIN COREGULATED GENE PROTEIN PARK2 COREGULATED"/>
    <property type="match status" value="1"/>
</dbReference>
<name>A0AA88HVT4_ARTSF</name>
<evidence type="ECO:0000313" key="2">
    <source>
        <dbReference type="EMBL" id="KAK2714924.1"/>
    </source>
</evidence>
<dbReference type="GO" id="GO:0051879">
    <property type="term" value="F:Hsp90 protein binding"/>
    <property type="evidence" value="ECO:0007669"/>
    <property type="project" value="TreeGrafter"/>
</dbReference>
<dbReference type="EMBL" id="JAVRJZ010000012">
    <property type="protein sequence ID" value="KAK2714924.1"/>
    <property type="molecule type" value="Genomic_DNA"/>
</dbReference>
<feature type="compositionally biased region" description="Low complexity" evidence="1">
    <location>
        <begin position="8"/>
        <end position="22"/>
    </location>
</feature>
<dbReference type="Proteomes" id="UP001187531">
    <property type="component" value="Unassembled WGS sequence"/>
</dbReference>
<keyword evidence="3" id="KW-1185">Reference proteome</keyword>
<dbReference type="GO" id="GO:0030544">
    <property type="term" value="F:Hsp70 protein binding"/>
    <property type="evidence" value="ECO:0007669"/>
    <property type="project" value="TreeGrafter"/>
</dbReference>
<sequence>MRHNHGISSCSSRRTNASNSSREVLPFTPHAGKPGTIIRAPPSVSFAASSTIKSVAFRRVYDCGDLPAAVLHDSQGRKISWKTNPDTLDPTIYVPLFLDGLCETSKPYDVLSRSGSYDLIGRFCDRIPGFIQLVVSPIRRAFNSRNPQIICVTLTALEQIAQSSRESGKALIPYLRVLLPVLNMFRTSKASCCNRKRALSDHVLEALEALEKSG</sequence>
<gene>
    <name evidence="2" type="ORF">QYM36_009804</name>
</gene>
<dbReference type="PANTHER" id="PTHR21207:SF2">
    <property type="entry name" value="PARKIN COREGULATED GENE PROTEIN"/>
    <property type="match status" value="1"/>
</dbReference>
<evidence type="ECO:0000313" key="3">
    <source>
        <dbReference type="Proteomes" id="UP001187531"/>
    </source>
</evidence>
<dbReference type="InterPro" id="IPR016024">
    <property type="entry name" value="ARM-type_fold"/>
</dbReference>
<dbReference type="Pfam" id="PF10274">
    <property type="entry name" value="ParcG"/>
    <property type="match status" value="1"/>
</dbReference>
<feature type="non-terminal residue" evidence="2">
    <location>
        <position position="214"/>
    </location>
</feature>
<accession>A0AA88HVT4</accession>
<reference evidence="2" key="1">
    <citation type="submission" date="2023-07" db="EMBL/GenBank/DDBJ databases">
        <title>Chromosome-level genome assembly of Artemia franciscana.</title>
        <authorList>
            <person name="Jo E."/>
        </authorList>
    </citation>
    <scope>NUCLEOTIDE SEQUENCE</scope>
    <source>
        <tissue evidence="2">Whole body</tissue>
    </source>
</reference>
<comment type="caution">
    <text evidence="2">The sequence shown here is derived from an EMBL/GenBank/DDBJ whole genome shotgun (WGS) entry which is preliminary data.</text>
</comment>
<dbReference type="InterPro" id="IPR019399">
    <property type="entry name" value="Parkin_co-regulated_protein"/>
</dbReference>
<evidence type="ECO:0000256" key="1">
    <source>
        <dbReference type="SAM" id="MobiDB-lite"/>
    </source>
</evidence>
<dbReference type="AlphaFoldDB" id="A0AA88HVT4"/>
<proteinExistence type="predicted"/>
<protein>
    <submittedName>
        <fullName evidence="2">Uncharacterized protein</fullName>
    </submittedName>
</protein>